<feature type="transmembrane region" description="Helical" evidence="8">
    <location>
        <begin position="259"/>
        <end position="280"/>
    </location>
</feature>
<feature type="transmembrane region" description="Helical" evidence="8">
    <location>
        <begin position="358"/>
        <end position="378"/>
    </location>
</feature>
<dbReference type="EMBL" id="JACHYB010000002">
    <property type="protein sequence ID" value="MBB3187883.1"/>
    <property type="molecule type" value="Genomic_DNA"/>
</dbReference>
<name>A0A7W5DSD8_9PORP</name>
<feature type="transmembrane region" description="Helical" evidence="8">
    <location>
        <begin position="422"/>
        <end position="442"/>
    </location>
</feature>
<dbReference type="PRINTS" id="PR00762">
    <property type="entry name" value="CLCHANNEL"/>
</dbReference>
<feature type="transmembrane region" description="Helical" evidence="8">
    <location>
        <begin position="292"/>
        <end position="311"/>
    </location>
</feature>
<dbReference type="PANTHER" id="PTHR45711:SF6">
    <property type="entry name" value="CHLORIDE CHANNEL PROTEIN"/>
    <property type="match status" value="1"/>
</dbReference>
<comment type="subcellular location">
    <subcellularLocation>
        <location evidence="1">Membrane</location>
        <topology evidence="1">Multi-pass membrane protein</topology>
    </subcellularLocation>
</comment>
<keyword evidence="10" id="KW-1185">Reference proteome</keyword>
<dbReference type="CDD" id="cd01031">
    <property type="entry name" value="EriC"/>
    <property type="match status" value="1"/>
</dbReference>
<accession>A0A7W5DSD8</accession>
<evidence type="ECO:0000256" key="4">
    <source>
        <dbReference type="ARBA" id="ARBA00022989"/>
    </source>
</evidence>
<dbReference type="Proteomes" id="UP000544222">
    <property type="component" value="Unassembled WGS sequence"/>
</dbReference>
<dbReference type="Pfam" id="PF00654">
    <property type="entry name" value="Voltage_CLC"/>
    <property type="match status" value="1"/>
</dbReference>
<feature type="transmembrane region" description="Helical" evidence="8">
    <location>
        <begin position="183"/>
        <end position="206"/>
    </location>
</feature>
<evidence type="ECO:0000256" key="7">
    <source>
        <dbReference type="ARBA" id="ARBA00023214"/>
    </source>
</evidence>
<evidence type="ECO:0000313" key="9">
    <source>
        <dbReference type="EMBL" id="MBB3187883.1"/>
    </source>
</evidence>
<dbReference type="GO" id="GO:0005886">
    <property type="term" value="C:plasma membrane"/>
    <property type="evidence" value="ECO:0007669"/>
    <property type="project" value="TreeGrafter"/>
</dbReference>
<proteinExistence type="predicted"/>
<keyword evidence="7" id="KW-0868">Chloride</keyword>
<feature type="transmembrane region" description="Helical" evidence="8">
    <location>
        <begin position="135"/>
        <end position="153"/>
    </location>
</feature>
<sequence length="464" mass="50767">MKLNVTTIRKFLHKSQKPIGFVSGSWKTTQRFIDAEKRNFELLFFAFSIGLSVGLVGSVFRLTLDYINKLSTELYAYNSNGKLINYFILIILSTISVLISYALVKNLAPEASGSGVQEVEGALDQARPLRWKRVLPVKFVSSLFSLGSGLLLGREGPTIQIGANIGKMFTDTFRRPDDEVNPLVSAGAAAGLATAFNAPLSGIVFVIEELHGHFHYKFFSLAGIMIASSTADFVVRALIGVDPVVHMTIFNHPPLQSIWMFFVFGLFLSLVGYLFNAYLIKTLNRTRKLSKRNAYIYAGTVGIVVAIVGIFNFNLIGGGYQTIRFVLDHSFTFVFLLILFLSRLILTILGYSTGVSGGIFAPLLAMGVVFGMLFGNMMQSVFPAQILSPGIFAVAGMAGIFASTVRAPLTGLVLAIEMTANFELILPLLVTSITASIFTTMFGNKPIYTTLLKRTLENAAQQHK</sequence>
<evidence type="ECO:0000256" key="2">
    <source>
        <dbReference type="ARBA" id="ARBA00022448"/>
    </source>
</evidence>
<feature type="transmembrane region" description="Helical" evidence="8">
    <location>
        <begin position="390"/>
        <end position="415"/>
    </location>
</feature>
<evidence type="ECO:0000256" key="6">
    <source>
        <dbReference type="ARBA" id="ARBA00023136"/>
    </source>
</evidence>
<keyword evidence="6 8" id="KW-0472">Membrane</keyword>
<gene>
    <name evidence="9" type="ORF">FHX64_002081</name>
</gene>
<feature type="transmembrane region" description="Helical" evidence="8">
    <location>
        <begin position="218"/>
        <end position="239"/>
    </location>
</feature>
<keyword evidence="4 8" id="KW-1133">Transmembrane helix</keyword>
<keyword evidence="3 8" id="KW-0812">Transmembrane</keyword>
<dbReference type="AlphaFoldDB" id="A0A7W5DSD8"/>
<evidence type="ECO:0000256" key="8">
    <source>
        <dbReference type="SAM" id="Phobius"/>
    </source>
</evidence>
<dbReference type="InterPro" id="IPR014743">
    <property type="entry name" value="Cl-channel_core"/>
</dbReference>
<dbReference type="NCBIfam" id="NF003640">
    <property type="entry name" value="PRK05277.1"/>
    <property type="match status" value="1"/>
</dbReference>
<comment type="caution">
    <text evidence="9">The sequence shown here is derived from an EMBL/GenBank/DDBJ whole genome shotgun (WGS) entry which is preliminary data.</text>
</comment>
<organism evidence="9 10">
    <name type="scientific">Microbacter margulisiae</name>
    <dbReference type="NCBI Taxonomy" id="1350067"/>
    <lineage>
        <taxon>Bacteria</taxon>
        <taxon>Pseudomonadati</taxon>
        <taxon>Bacteroidota</taxon>
        <taxon>Bacteroidia</taxon>
        <taxon>Bacteroidales</taxon>
        <taxon>Porphyromonadaceae</taxon>
        <taxon>Microbacter</taxon>
    </lineage>
</organism>
<feature type="transmembrane region" description="Helical" evidence="8">
    <location>
        <begin position="42"/>
        <end position="63"/>
    </location>
</feature>
<evidence type="ECO:0000256" key="5">
    <source>
        <dbReference type="ARBA" id="ARBA00023065"/>
    </source>
</evidence>
<dbReference type="RefSeq" id="WP_183413697.1">
    <property type="nucleotide sequence ID" value="NZ_JACHYB010000002.1"/>
</dbReference>
<dbReference type="SUPFAM" id="SSF81340">
    <property type="entry name" value="Clc chloride channel"/>
    <property type="match status" value="1"/>
</dbReference>
<keyword evidence="2" id="KW-0813">Transport</keyword>
<feature type="transmembrane region" description="Helical" evidence="8">
    <location>
        <begin position="83"/>
        <end position="104"/>
    </location>
</feature>
<protein>
    <submittedName>
        <fullName evidence="9">CIC family chloride channel protein</fullName>
    </submittedName>
</protein>
<evidence type="ECO:0000256" key="3">
    <source>
        <dbReference type="ARBA" id="ARBA00022692"/>
    </source>
</evidence>
<keyword evidence="5" id="KW-0406">Ion transport</keyword>
<reference evidence="9 10" key="1">
    <citation type="submission" date="2020-08" db="EMBL/GenBank/DDBJ databases">
        <title>Genomic Encyclopedia of Type Strains, Phase IV (KMG-IV): sequencing the most valuable type-strain genomes for metagenomic binning, comparative biology and taxonomic classification.</title>
        <authorList>
            <person name="Goeker M."/>
        </authorList>
    </citation>
    <scope>NUCLEOTIDE SEQUENCE [LARGE SCALE GENOMIC DNA]</scope>
    <source>
        <strain evidence="9 10">DSM 27471</strain>
    </source>
</reference>
<evidence type="ECO:0000313" key="10">
    <source>
        <dbReference type="Proteomes" id="UP000544222"/>
    </source>
</evidence>
<dbReference type="Gene3D" id="1.10.3080.10">
    <property type="entry name" value="Clc chloride channel"/>
    <property type="match status" value="1"/>
</dbReference>
<dbReference type="GO" id="GO:0005247">
    <property type="term" value="F:voltage-gated chloride channel activity"/>
    <property type="evidence" value="ECO:0007669"/>
    <property type="project" value="TreeGrafter"/>
</dbReference>
<dbReference type="InterPro" id="IPR001807">
    <property type="entry name" value="ClC"/>
</dbReference>
<evidence type="ECO:0000256" key="1">
    <source>
        <dbReference type="ARBA" id="ARBA00004141"/>
    </source>
</evidence>
<dbReference type="PANTHER" id="PTHR45711">
    <property type="entry name" value="CHLORIDE CHANNEL PROTEIN"/>
    <property type="match status" value="1"/>
</dbReference>
<feature type="transmembrane region" description="Helical" evidence="8">
    <location>
        <begin position="331"/>
        <end position="351"/>
    </location>
</feature>